<dbReference type="Gene3D" id="1.10.238.100">
    <property type="entry name" value="YAP1 redox domain. Chain B"/>
    <property type="match status" value="1"/>
</dbReference>
<protein>
    <recommendedName>
        <fullName evidence="5">BZIP domain-containing protein</fullName>
    </recommendedName>
</protein>
<evidence type="ECO:0000259" key="5">
    <source>
        <dbReference type="PROSITE" id="PS50217"/>
    </source>
</evidence>
<comment type="caution">
    <text evidence="6">The sequence shown here is derived from an EMBL/GenBank/DDBJ whole genome shotgun (WGS) entry which is preliminary data.</text>
</comment>
<dbReference type="GO" id="GO:0000976">
    <property type="term" value="F:transcription cis-regulatory region binding"/>
    <property type="evidence" value="ECO:0007669"/>
    <property type="project" value="InterPro"/>
</dbReference>
<comment type="subcellular location">
    <subcellularLocation>
        <location evidence="2">Cytoplasm</location>
    </subcellularLocation>
    <subcellularLocation>
        <location evidence="1">Nucleus</location>
    </subcellularLocation>
</comment>
<dbReference type="GO" id="GO:0090575">
    <property type="term" value="C:RNA polymerase II transcription regulator complex"/>
    <property type="evidence" value="ECO:0007669"/>
    <property type="project" value="TreeGrafter"/>
</dbReference>
<feature type="region of interest" description="Disordered" evidence="4">
    <location>
        <begin position="21"/>
        <end position="74"/>
    </location>
</feature>
<dbReference type="InterPro" id="IPR013910">
    <property type="entry name" value="TF_PAP1"/>
</dbReference>
<feature type="compositionally biased region" description="Low complexity" evidence="4">
    <location>
        <begin position="189"/>
        <end position="218"/>
    </location>
</feature>
<sequence>MSDLIQKRQLTEELFDDSLESELKRQEDNNKKFNKPGRKPLDTEPKNKRTAQNRAAQRAFRERKERKMKELEDKVLSLEDEKNSATTESEFLRIQVQMLMNELAKHRGTNDISDLNLPKFDSNVKFKNQSIIDRDDDDSKNSSPNLDSDFSNQDRSSSISNNSQKSNDESSPSINSKFSFKFPWSRKNSSINNTNTNTNNSPQISPNFNTNTSSHSNSLPGLAPDSSTSSSSCDSSPFELYNNDDETSLPLFNNKGDDGLISKQQLQLQKQENDFNFNQHFDEGVSDFCNDLNSACGTKNAPIPKSKISTPFLSNNVEINKPEDSLSFFNDQNFNGYVFDPNLAFITEDSGINDLFDDNEFNNNNINKSNIDEDPILKLTTEESIYDPFGIFQEGGNNNNNSNDKNLSPILEKRESISNSKDSNKKESLESSVLEEIVPNKEGNMLKCTEIWDRITSHPKYSDIDIDGLCSELRAKAKCSDKGVVIDYSDVSNVIKNNIPYEQ</sequence>
<evidence type="ECO:0000256" key="2">
    <source>
        <dbReference type="ARBA" id="ARBA00004496"/>
    </source>
</evidence>
<dbReference type="Gene3D" id="1.20.5.170">
    <property type="match status" value="1"/>
</dbReference>
<keyword evidence="3" id="KW-0539">Nucleus</keyword>
<keyword evidence="7" id="KW-1185">Reference proteome</keyword>
<dbReference type="InterPro" id="IPR023167">
    <property type="entry name" value="Yap1_redox_dom_sf"/>
</dbReference>
<evidence type="ECO:0000256" key="1">
    <source>
        <dbReference type="ARBA" id="ARBA00004123"/>
    </source>
</evidence>
<dbReference type="GO" id="GO:0005737">
    <property type="term" value="C:cytoplasm"/>
    <property type="evidence" value="ECO:0007669"/>
    <property type="project" value="UniProtKB-SubCell"/>
</dbReference>
<organism evidence="6 7">
    <name type="scientific">Wickerhamomyces mucosus</name>
    <dbReference type="NCBI Taxonomy" id="1378264"/>
    <lineage>
        <taxon>Eukaryota</taxon>
        <taxon>Fungi</taxon>
        <taxon>Dikarya</taxon>
        <taxon>Ascomycota</taxon>
        <taxon>Saccharomycotina</taxon>
        <taxon>Saccharomycetes</taxon>
        <taxon>Phaffomycetales</taxon>
        <taxon>Wickerhamomycetaceae</taxon>
        <taxon>Wickerhamomyces</taxon>
    </lineage>
</organism>
<feature type="region of interest" description="Disordered" evidence="4">
    <location>
        <begin position="131"/>
        <end position="174"/>
    </location>
</feature>
<dbReference type="EMBL" id="JAEUBF010001028">
    <property type="protein sequence ID" value="KAH3673256.1"/>
    <property type="molecule type" value="Genomic_DNA"/>
</dbReference>
<feature type="compositionally biased region" description="Basic and acidic residues" evidence="4">
    <location>
        <begin position="59"/>
        <end position="74"/>
    </location>
</feature>
<dbReference type="InterPro" id="IPR004827">
    <property type="entry name" value="bZIP"/>
</dbReference>
<dbReference type="SUPFAM" id="SSF57959">
    <property type="entry name" value="Leucine zipper domain"/>
    <property type="match status" value="1"/>
</dbReference>
<dbReference type="CDD" id="cd14688">
    <property type="entry name" value="bZIP_YAP"/>
    <property type="match status" value="1"/>
</dbReference>
<dbReference type="PANTHER" id="PTHR40621:SF6">
    <property type="entry name" value="AP-1-LIKE TRANSCRIPTION FACTOR YAP1-RELATED"/>
    <property type="match status" value="1"/>
</dbReference>
<dbReference type="SMART" id="SM00338">
    <property type="entry name" value="BRLZ"/>
    <property type="match status" value="1"/>
</dbReference>
<evidence type="ECO:0000256" key="4">
    <source>
        <dbReference type="SAM" id="MobiDB-lite"/>
    </source>
</evidence>
<dbReference type="GO" id="GO:0001228">
    <property type="term" value="F:DNA-binding transcription activator activity, RNA polymerase II-specific"/>
    <property type="evidence" value="ECO:0007669"/>
    <property type="project" value="TreeGrafter"/>
</dbReference>
<name>A0A9P8PJN6_9ASCO</name>
<dbReference type="OrthoDB" id="5380163at2759"/>
<dbReference type="InterPro" id="IPR050936">
    <property type="entry name" value="AP-1-like"/>
</dbReference>
<feature type="compositionally biased region" description="Low complexity" evidence="4">
    <location>
        <begin position="147"/>
        <end position="165"/>
    </location>
</feature>
<dbReference type="GO" id="GO:0034599">
    <property type="term" value="P:cellular response to oxidative stress"/>
    <property type="evidence" value="ECO:0007669"/>
    <property type="project" value="UniProtKB-ARBA"/>
</dbReference>
<feature type="compositionally biased region" description="Low complexity" evidence="4">
    <location>
        <begin position="225"/>
        <end position="236"/>
    </location>
</feature>
<evidence type="ECO:0000313" key="6">
    <source>
        <dbReference type="EMBL" id="KAH3673256.1"/>
    </source>
</evidence>
<evidence type="ECO:0000313" key="7">
    <source>
        <dbReference type="Proteomes" id="UP000769528"/>
    </source>
</evidence>
<dbReference type="FunFam" id="1.20.5.170:FF:000067">
    <property type="entry name" value="BZIP transcription factor"/>
    <property type="match status" value="1"/>
</dbReference>
<gene>
    <name evidence="6" type="ORF">WICMUC_003715</name>
</gene>
<feature type="domain" description="BZIP" evidence="5">
    <location>
        <begin position="43"/>
        <end position="106"/>
    </location>
</feature>
<dbReference type="SUPFAM" id="SSF111430">
    <property type="entry name" value="YAP1 redox domain"/>
    <property type="match status" value="1"/>
</dbReference>
<feature type="compositionally biased region" description="Basic and acidic residues" evidence="4">
    <location>
        <begin position="21"/>
        <end position="31"/>
    </location>
</feature>
<dbReference type="PANTHER" id="PTHR40621">
    <property type="entry name" value="TRANSCRIPTION FACTOR KAPC-RELATED"/>
    <property type="match status" value="1"/>
</dbReference>
<dbReference type="AlphaFoldDB" id="A0A9P8PJN6"/>
<reference evidence="6" key="1">
    <citation type="journal article" date="2021" name="Open Biol.">
        <title>Shared evolutionary footprints suggest mitochondrial oxidative damage underlies multiple complex I losses in fungi.</title>
        <authorList>
            <person name="Schikora-Tamarit M.A."/>
            <person name="Marcet-Houben M."/>
            <person name="Nosek J."/>
            <person name="Gabaldon T."/>
        </authorList>
    </citation>
    <scope>NUCLEOTIDE SEQUENCE</scope>
    <source>
        <strain evidence="6">CBS6341</strain>
    </source>
</reference>
<evidence type="ECO:0000256" key="3">
    <source>
        <dbReference type="ARBA" id="ARBA00023242"/>
    </source>
</evidence>
<dbReference type="Pfam" id="PF00170">
    <property type="entry name" value="bZIP_1"/>
    <property type="match status" value="1"/>
</dbReference>
<dbReference type="PROSITE" id="PS00036">
    <property type="entry name" value="BZIP_BASIC"/>
    <property type="match status" value="1"/>
</dbReference>
<dbReference type="PROSITE" id="PS50217">
    <property type="entry name" value="BZIP"/>
    <property type="match status" value="1"/>
</dbReference>
<dbReference type="InterPro" id="IPR046347">
    <property type="entry name" value="bZIP_sf"/>
</dbReference>
<reference evidence="6" key="2">
    <citation type="submission" date="2021-01" db="EMBL/GenBank/DDBJ databases">
        <authorList>
            <person name="Schikora-Tamarit M.A."/>
        </authorList>
    </citation>
    <scope>NUCLEOTIDE SEQUENCE</scope>
    <source>
        <strain evidence="6">CBS6341</strain>
    </source>
</reference>
<accession>A0A9P8PJN6</accession>
<dbReference type="Proteomes" id="UP000769528">
    <property type="component" value="Unassembled WGS sequence"/>
</dbReference>
<proteinExistence type="predicted"/>
<dbReference type="Pfam" id="PF08601">
    <property type="entry name" value="PAP1"/>
    <property type="match status" value="1"/>
</dbReference>
<feature type="region of interest" description="Disordered" evidence="4">
    <location>
        <begin position="189"/>
        <end position="256"/>
    </location>
</feature>